<keyword evidence="1" id="KW-0175">Coiled coil</keyword>
<feature type="region of interest" description="Disordered" evidence="2">
    <location>
        <begin position="36"/>
        <end position="85"/>
    </location>
</feature>
<dbReference type="EMBL" id="BLBS01000027">
    <property type="protein sequence ID" value="GET88372.1"/>
    <property type="molecule type" value="Genomic_DNA"/>
</dbReference>
<feature type="region of interest" description="Disordered" evidence="2">
    <location>
        <begin position="254"/>
        <end position="275"/>
    </location>
</feature>
<dbReference type="VEuPathDB" id="TriTrypDB:LtaPh_2113100"/>
<organism evidence="4 5">
    <name type="scientific">Leishmania tarentolae</name>
    <name type="common">Sauroleishmania tarentolae</name>
    <dbReference type="NCBI Taxonomy" id="5689"/>
    <lineage>
        <taxon>Eukaryota</taxon>
        <taxon>Discoba</taxon>
        <taxon>Euglenozoa</taxon>
        <taxon>Kinetoplastea</taxon>
        <taxon>Metakinetoplastina</taxon>
        <taxon>Trypanosomatida</taxon>
        <taxon>Trypanosomatidae</taxon>
        <taxon>Leishmaniinae</taxon>
        <taxon>Leishmania</taxon>
        <taxon>lizard Leishmania</taxon>
    </lineage>
</organism>
<sequence>MFTRVGALLEAIDKKTEELANAADDEALARAAEQQQLALHPAKDHNGGTFQESHLGEHPGGRGKATGSSRDNFPNAATPPSVMISSAHPASHETYAAGHVPLSLPTKLPSFRPSTQGLEVDGGRGDAAGGGKQNRTASTAADPLAGNSLVSSQGDAASASSPARARGEAAINNTSAAEAAAERLEARCRTLESDKLRWQQEAAAYRAQCSAARDALWKAEQDTRASRAAQRAAEQALAVYKGTSQRLLDEAQQELKQARDAAAGQASATAPRPQTDNLHDALELRQRLELLQTEHASLNAEVERYREEATKATAELQRMQEEHRQAHMRVELLQHEVGAARESLEGAVFAHAETRSALRRLQEQKDELLKSESSPSSSAAVAQGTGEAGSTTDVSLLQREFNELKQRHQLLTLQASNLQAALDAAAREAADMKAQYNELAKHVNDAEVEMEAGFRVSAIYRDGNGCSNGFPAPPTASSMRGYRGLSTDWNGVGRHSADAGAHSAYSAGTAATTPENSGDARRRNAAMVRLARQYGIAGRAVAETICSIDSFAIQVGRILTQAQWMWRVALMCYIGLLQVWVVLIIIGTLALEDNVQVLEPTKVSAPL</sequence>
<evidence type="ECO:0000256" key="1">
    <source>
        <dbReference type="SAM" id="Coils"/>
    </source>
</evidence>
<keyword evidence="5" id="KW-1185">Reference proteome</keyword>
<feature type="transmembrane region" description="Helical" evidence="3">
    <location>
        <begin position="564"/>
        <end position="591"/>
    </location>
</feature>
<keyword evidence="3" id="KW-1133">Transmembrane helix</keyword>
<dbReference type="Proteomes" id="UP000419144">
    <property type="component" value="Unassembled WGS sequence"/>
</dbReference>
<evidence type="ECO:0000313" key="4">
    <source>
        <dbReference type="EMBL" id="GET88372.1"/>
    </source>
</evidence>
<keyword evidence="3" id="KW-0812">Transmembrane</keyword>
<dbReference type="OrthoDB" id="265323at2759"/>
<comment type="caution">
    <text evidence="4">The sequence shown here is derived from an EMBL/GenBank/DDBJ whole genome shotgun (WGS) entry which is preliminary data.</text>
</comment>
<name>A0A640KFY6_LEITA</name>
<evidence type="ECO:0000256" key="3">
    <source>
        <dbReference type="SAM" id="Phobius"/>
    </source>
</evidence>
<evidence type="ECO:0000256" key="2">
    <source>
        <dbReference type="SAM" id="MobiDB-lite"/>
    </source>
</evidence>
<keyword evidence="3" id="KW-0472">Membrane</keyword>
<feature type="coiled-coil region" evidence="1">
    <location>
        <begin position="174"/>
        <end position="201"/>
    </location>
</feature>
<feature type="region of interest" description="Disordered" evidence="2">
    <location>
        <begin position="364"/>
        <end position="392"/>
    </location>
</feature>
<reference evidence="4" key="1">
    <citation type="submission" date="2019-11" db="EMBL/GenBank/DDBJ databases">
        <title>Leishmania tarentolae CDS.</title>
        <authorList>
            <person name="Goto Y."/>
            <person name="Yamagishi J."/>
        </authorList>
    </citation>
    <scope>NUCLEOTIDE SEQUENCE [LARGE SCALE GENOMIC DNA]</scope>
    <source>
        <strain evidence="4">Parrot Tar II</strain>
    </source>
</reference>
<feature type="region of interest" description="Disordered" evidence="2">
    <location>
        <begin position="106"/>
        <end position="171"/>
    </location>
</feature>
<proteinExistence type="predicted"/>
<dbReference type="AlphaFoldDB" id="A0A640KFY6"/>
<accession>A0A640KFY6</accession>
<gene>
    <name evidence="4" type="ORF">LtaPh_2113100</name>
</gene>
<protein>
    <submittedName>
        <fullName evidence="4">Uncharacterized protein</fullName>
    </submittedName>
</protein>
<feature type="compositionally biased region" description="Low complexity" evidence="2">
    <location>
        <begin position="156"/>
        <end position="171"/>
    </location>
</feature>
<evidence type="ECO:0000313" key="5">
    <source>
        <dbReference type="Proteomes" id="UP000419144"/>
    </source>
</evidence>
<feature type="compositionally biased region" description="Low complexity" evidence="2">
    <location>
        <begin position="260"/>
        <end position="270"/>
    </location>
</feature>